<dbReference type="GO" id="GO:0016887">
    <property type="term" value="F:ATP hydrolysis activity"/>
    <property type="evidence" value="ECO:0007669"/>
    <property type="project" value="InterPro"/>
</dbReference>
<evidence type="ECO:0000256" key="7">
    <source>
        <dbReference type="SAM" id="Phobius"/>
    </source>
</evidence>
<feature type="transmembrane region" description="Helical" evidence="7">
    <location>
        <begin position="45"/>
        <end position="66"/>
    </location>
</feature>
<evidence type="ECO:0000313" key="11">
    <source>
        <dbReference type="Proteomes" id="UP000030011"/>
    </source>
</evidence>
<keyword evidence="4" id="KW-0067">ATP-binding</keyword>
<evidence type="ECO:0000256" key="4">
    <source>
        <dbReference type="ARBA" id="ARBA00022840"/>
    </source>
</evidence>
<feature type="transmembrane region" description="Helical" evidence="7">
    <location>
        <begin position="234"/>
        <end position="256"/>
    </location>
</feature>
<dbReference type="InterPro" id="IPR014223">
    <property type="entry name" value="ABC_CydC/D"/>
</dbReference>
<dbReference type="GO" id="GO:0005524">
    <property type="term" value="F:ATP binding"/>
    <property type="evidence" value="ECO:0007669"/>
    <property type="project" value="UniProtKB-KW"/>
</dbReference>
<dbReference type="GO" id="GO:0034040">
    <property type="term" value="F:ATPase-coupled lipid transmembrane transporter activity"/>
    <property type="evidence" value="ECO:0007669"/>
    <property type="project" value="TreeGrafter"/>
</dbReference>
<protein>
    <submittedName>
        <fullName evidence="10">Cysteine ABC transporter permease</fullName>
    </submittedName>
</protein>
<dbReference type="eggNOG" id="COG4987">
    <property type="taxonomic scope" value="Bacteria"/>
</dbReference>
<dbReference type="InterPro" id="IPR027417">
    <property type="entry name" value="P-loop_NTPase"/>
</dbReference>
<proteinExistence type="predicted"/>
<evidence type="ECO:0000256" key="2">
    <source>
        <dbReference type="ARBA" id="ARBA00022692"/>
    </source>
</evidence>
<dbReference type="SMART" id="SM00382">
    <property type="entry name" value="AAA"/>
    <property type="match status" value="1"/>
</dbReference>
<feature type="transmembrane region" description="Helical" evidence="7">
    <location>
        <begin position="262"/>
        <end position="283"/>
    </location>
</feature>
<dbReference type="PROSITE" id="PS00211">
    <property type="entry name" value="ABC_TRANSPORTER_1"/>
    <property type="match status" value="1"/>
</dbReference>
<dbReference type="GO" id="GO:0034775">
    <property type="term" value="P:glutathione transmembrane transport"/>
    <property type="evidence" value="ECO:0007669"/>
    <property type="project" value="InterPro"/>
</dbReference>
<dbReference type="PROSITE" id="PS50893">
    <property type="entry name" value="ABC_TRANSPORTER_2"/>
    <property type="match status" value="1"/>
</dbReference>
<comment type="subcellular location">
    <subcellularLocation>
        <location evidence="1">Cell membrane</location>
        <topology evidence="1">Multi-pass membrane protein</topology>
    </subcellularLocation>
</comment>
<dbReference type="PANTHER" id="PTHR24221:SF654">
    <property type="entry name" value="ATP-BINDING CASSETTE SUB-FAMILY B MEMBER 6"/>
    <property type="match status" value="1"/>
</dbReference>
<evidence type="ECO:0000259" key="9">
    <source>
        <dbReference type="PROSITE" id="PS50929"/>
    </source>
</evidence>
<feature type="domain" description="ABC transmembrane type-1" evidence="9">
    <location>
        <begin position="13"/>
        <end position="291"/>
    </location>
</feature>
<keyword evidence="3" id="KW-0547">Nucleotide-binding</keyword>
<comment type="caution">
    <text evidence="10">The sequence shown here is derived from an EMBL/GenBank/DDBJ whole genome shotgun (WGS) entry which is preliminary data.</text>
</comment>
<reference evidence="10 11" key="1">
    <citation type="submission" date="2013-08" db="EMBL/GenBank/DDBJ databases">
        <title>The genome sequence of Knoellia subterranea.</title>
        <authorList>
            <person name="Zhu W."/>
            <person name="Wang G."/>
        </authorList>
    </citation>
    <scope>NUCLEOTIDE SEQUENCE [LARGE SCALE GENOMIC DNA]</scope>
    <source>
        <strain evidence="10 11">KCTC 19937</strain>
    </source>
</reference>
<dbReference type="PANTHER" id="PTHR24221">
    <property type="entry name" value="ATP-BINDING CASSETTE SUB-FAMILY B"/>
    <property type="match status" value="1"/>
</dbReference>
<feature type="transmembrane region" description="Helical" evidence="7">
    <location>
        <begin position="17"/>
        <end position="38"/>
    </location>
</feature>
<sequence>MTATTTARSPADLLSGVWGGLALTSGVALTATSGWLIVRASERPVILTLLTAIVAVRAFGMARPFFRHLERLRSHDTALADLATARTSVYAALIPLTPARLGRRSRSAVLTGVVDDLTDVVEAHVRVRVPVLSVIVATTFTALLTAALVPAAGAVVVGWVLSVIVIAAVGLRLERSSQPLLGAARAEVSRVAELVGRHTGELRAIGAEGDVVRDLDRAQRDLGTALRRQSRGRALVSGGVLALTGLATLAMASIAVGADISAGVAALLVVVPAALADALLPLADASRARARSEQSGSRVTALLDQDPALRATGTGTLATAAPHLRLEGVTAGWVDDRIDVGPVDLDLPPGRRLAIVGANGSGKSTLLAVLARALDPRSGRYLVDGRDVRTLDLDAVRDLLAIVDDEPHIFAADLRANLAVAQPDATDVDLVRALRVAGLGDWFDALPSGLETRLGSGGRGVSGGERARLSLARAVVSDRPVVLLDEPVAHLDHPTAAKVMRDVREATAGRTVVLVSHRPEGLDDVDDVLDLTPIHKD</sequence>
<dbReference type="GO" id="GO:0045454">
    <property type="term" value="P:cell redox homeostasis"/>
    <property type="evidence" value="ECO:0007669"/>
    <property type="project" value="InterPro"/>
</dbReference>
<dbReference type="EMBL" id="AVPK01000006">
    <property type="protein sequence ID" value="KGN37166.1"/>
    <property type="molecule type" value="Genomic_DNA"/>
</dbReference>
<dbReference type="NCBIfam" id="TIGR02868">
    <property type="entry name" value="CydC"/>
    <property type="match status" value="1"/>
</dbReference>
<dbReference type="OrthoDB" id="3237158at2"/>
<keyword evidence="2 7" id="KW-0812">Transmembrane</keyword>
<dbReference type="GO" id="GO:0005886">
    <property type="term" value="C:plasma membrane"/>
    <property type="evidence" value="ECO:0007669"/>
    <property type="project" value="UniProtKB-SubCell"/>
</dbReference>
<name>A0A0A0JNG6_9MICO</name>
<dbReference type="SUPFAM" id="SSF90123">
    <property type="entry name" value="ABC transporter transmembrane region"/>
    <property type="match status" value="1"/>
</dbReference>
<accession>A0A0A0JNG6</accession>
<dbReference type="InterPro" id="IPR003593">
    <property type="entry name" value="AAA+_ATPase"/>
</dbReference>
<feature type="transmembrane region" description="Helical" evidence="7">
    <location>
        <begin position="155"/>
        <end position="173"/>
    </location>
</feature>
<evidence type="ECO:0000256" key="6">
    <source>
        <dbReference type="ARBA" id="ARBA00023136"/>
    </source>
</evidence>
<dbReference type="InterPro" id="IPR036640">
    <property type="entry name" value="ABC1_TM_sf"/>
</dbReference>
<dbReference type="Pfam" id="PF00005">
    <property type="entry name" value="ABC_tran"/>
    <property type="match status" value="1"/>
</dbReference>
<evidence type="ECO:0000313" key="10">
    <source>
        <dbReference type="EMBL" id="KGN37166.1"/>
    </source>
</evidence>
<dbReference type="PROSITE" id="PS50929">
    <property type="entry name" value="ABC_TM1F"/>
    <property type="match status" value="1"/>
</dbReference>
<feature type="domain" description="ABC transporter" evidence="8">
    <location>
        <begin position="324"/>
        <end position="534"/>
    </location>
</feature>
<dbReference type="InterPro" id="IPR017871">
    <property type="entry name" value="ABC_transporter-like_CS"/>
</dbReference>
<dbReference type="Gene3D" id="3.40.50.300">
    <property type="entry name" value="P-loop containing nucleotide triphosphate hydrolases"/>
    <property type="match status" value="1"/>
</dbReference>
<organism evidence="10 11">
    <name type="scientific">Knoellia subterranea KCTC 19937</name>
    <dbReference type="NCBI Taxonomy" id="1385521"/>
    <lineage>
        <taxon>Bacteria</taxon>
        <taxon>Bacillati</taxon>
        <taxon>Actinomycetota</taxon>
        <taxon>Actinomycetes</taxon>
        <taxon>Micrococcales</taxon>
        <taxon>Intrasporangiaceae</taxon>
        <taxon>Knoellia</taxon>
    </lineage>
</organism>
<dbReference type="SUPFAM" id="SSF52540">
    <property type="entry name" value="P-loop containing nucleoside triphosphate hydrolases"/>
    <property type="match status" value="1"/>
</dbReference>
<keyword evidence="6 7" id="KW-0472">Membrane</keyword>
<keyword evidence="5 7" id="KW-1133">Transmembrane helix</keyword>
<feature type="transmembrane region" description="Helical" evidence="7">
    <location>
        <begin position="129"/>
        <end position="149"/>
    </location>
</feature>
<evidence type="ECO:0000259" key="8">
    <source>
        <dbReference type="PROSITE" id="PS50893"/>
    </source>
</evidence>
<gene>
    <name evidence="10" type="ORF">N803_15030</name>
</gene>
<dbReference type="InterPro" id="IPR011527">
    <property type="entry name" value="ABC1_TM_dom"/>
</dbReference>
<dbReference type="InterPro" id="IPR039421">
    <property type="entry name" value="Type_1_exporter"/>
</dbReference>
<dbReference type="AlphaFoldDB" id="A0A0A0JNG6"/>
<evidence type="ECO:0000256" key="1">
    <source>
        <dbReference type="ARBA" id="ARBA00004651"/>
    </source>
</evidence>
<dbReference type="STRING" id="1385521.N803_15030"/>
<dbReference type="RefSeq" id="WP_035905358.1">
    <property type="nucleotide sequence ID" value="NZ_AVPK01000006.1"/>
</dbReference>
<evidence type="ECO:0000256" key="5">
    <source>
        <dbReference type="ARBA" id="ARBA00022989"/>
    </source>
</evidence>
<dbReference type="Proteomes" id="UP000030011">
    <property type="component" value="Unassembled WGS sequence"/>
</dbReference>
<dbReference type="Gene3D" id="1.20.1560.10">
    <property type="entry name" value="ABC transporter type 1, transmembrane domain"/>
    <property type="match status" value="1"/>
</dbReference>
<evidence type="ECO:0000256" key="3">
    <source>
        <dbReference type="ARBA" id="ARBA00022741"/>
    </source>
</evidence>
<dbReference type="GO" id="GO:0140359">
    <property type="term" value="F:ABC-type transporter activity"/>
    <property type="evidence" value="ECO:0007669"/>
    <property type="project" value="InterPro"/>
</dbReference>
<dbReference type="InterPro" id="IPR003439">
    <property type="entry name" value="ABC_transporter-like_ATP-bd"/>
</dbReference>
<keyword evidence="11" id="KW-1185">Reference proteome</keyword>